<keyword evidence="2" id="KW-0012">Acyltransferase</keyword>
<gene>
    <name evidence="4" type="ORF">C8D88_120103</name>
</gene>
<dbReference type="InterPro" id="IPR050832">
    <property type="entry name" value="Bact_Acetyltransf"/>
</dbReference>
<dbReference type="AlphaFoldDB" id="A0A316HL35"/>
<evidence type="ECO:0000313" key="4">
    <source>
        <dbReference type="EMBL" id="PWK81052.1"/>
    </source>
</evidence>
<dbReference type="PANTHER" id="PTHR43877:SF2">
    <property type="entry name" value="AMINOALKYLPHOSPHONATE N-ACETYLTRANSFERASE-RELATED"/>
    <property type="match status" value="1"/>
</dbReference>
<dbReference type="InterPro" id="IPR000182">
    <property type="entry name" value="GNAT_dom"/>
</dbReference>
<name>A0A316HL35_9PSEU</name>
<dbReference type="GO" id="GO:0016747">
    <property type="term" value="F:acyltransferase activity, transferring groups other than amino-acyl groups"/>
    <property type="evidence" value="ECO:0007669"/>
    <property type="project" value="InterPro"/>
</dbReference>
<dbReference type="Proteomes" id="UP000246005">
    <property type="component" value="Unassembled WGS sequence"/>
</dbReference>
<dbReference type="PANTHER" id="PTHR43877">
    <property type="entry name" value="AMINOALKYLPHOSPHONATE N-ACETYLTRANSFERASE-RELATED-RELATED"/>
    <property type="match status" value="1"/>
</dbReference>
<dbReference type="RefSeq" id="WP_109641738.1">
    <property type="nucleotide sequence ID" value="NZ_QGHB01000020.1"/>
</dbReference>
<dbReference type="EMBL" id="QGHB01000020">
    <property type="protein sequence ID" value="PWK81052.1"/>
    <property type="molecule type" value="Genomic_DNA"/>
</dbReference>
<proteinExistence type="predicted"/>
<evidence type="ECO:0000256" key="2">
    <source>
        <dbReference type="ARBA" id="ARBA00023315"/>
    </source>
</evidence>
<reference evidence="4 5" key="1">
    <citation type="submission" date="2018-05" db="EMBL/GenBank/DDBJ databases">
        <title>Genomic Encyclopedia of Type Strains, Phase IV (KMG-IV): sequencing the most valuable type-strain genomes for metagenomic binning, comparative biology and taxonomic classification.</title>
        <authorList>
            <person name="Goeker M."/>
        </authorList>
    </citation>
    <scope>NUCLEOTIDE SEQUENCE [LARGE SCALE GENOMIC DNA]</scope>
    <source>
        <strain evidence="4 5">DSM 45480</strain>
    </source>
</reference>
<dbReference type="SUPFAM" id="SSF55729">
    <property type="entry name" value="Acyl-CoA N-acyltransferases (Nat)"/>
    <property type="match status" value="1"/>
</dbReference>
<dbReference type="Pfam" id="PF00583">
    <property type="entry name" value="Acetyltransf_1"/>
    <property type="match status" value="1"/>
</dbReference>
<evidence type="ECO:0000259" key="3">
    <source>
        <dbReference type="PROSITE" id="PS51186"/>
    </source>
</evidence>
<evidence type="ECO:0000256" key="1">
    <source>
        <dbReference type="ARBA" id="ARBA00022679"/>
    </source>
</evidence>
<sequence length="164" mass="18447">MTNWTVRVADAACSPLNREYNAEMISRYWGRPTNEAEIDAYERDEQDHDVPVFLVVSRDGEDAGCLGMRLLGDGVGELTRMFVRTPFRGQGAASALLKAMEEEALACGVTTLRLDTRKDLVEARNLYAKHGFAEIGRYNDAEYADHWFEKRLKRLTSAPPVAMS</sequence>
<feature type="domain" description="N-acetyltransferase" evidence="3">
    <location>
        <begin position="15"/>
        <end position="153"/>
    </location>
</feature>
<comment type="caution">
    <text evidence="4">The sequence shown here is derived from an EMBL/GenBank/DDBJ whole genome shotgun (WGS) entry which is preliminary data.</text>
</comment>
<dbReference type="Gene3D" id="3.40.630.30">
    <property type="match status" value="1"/>
</dbReference>
<protein>
    <submittedName>
        <fullName evidence="4">Acetyltransferase (GNAT) family protein</fullName>
    </submittedName>
</protein>
<dbReference type="InterPro" id="IPR016181">
    <property type="entry name" value="Acyl_CoA_acyltransferase"/>
</dbReference>
<dbReference type="CDD" id="cd04301">
    <property type="entry name" value="NAT_SF"/>
    <property type="match status" value="1"/>
</dbReference>
<accession>A0A316HL35</accession>
<organism evidence="4 5">
    <name type="scientific">Lentzea atacamensis</name>
    <dbReference type="NCBI Taxonomy" id="531938"/>
    <lineage>
        <taxon>Bacteria</taxon>
        <taxon>Bacillati</taxon>
        <taxon>Actinomycetota</taxon>
        <taxon>Actinomycetes</taxon>
        <taxon>Pseudonocardiales</taxon>
        <taxon>Pseudonocardiaceae</taxon>
        <taxon>Lentzea</taxon>
    </lineage>
</organism>
<dbReference type="PROSITE" id="PS51186">
    <property type="entry name" value="GNAT"/>
    <property type="match status" value="1"/>
</dbReference>
<keyword evidence="1 4" id="KW-0808">Transferase</keyword>
<evidence type="ECO:0000313" key="5">
    <source>
        <dbReference type="Proteomes" id="UP000246005"/>
    </source>
</evidence>